<organism evidence="1 2">
    <name type="scientific">Oceanobacillus limi</name>
    <dbReference type="NCBI Taxonomy" id="930131"/>
    <lineage>
        <taxon>Bacteria</taxon>
        <taxon>Bacillati</taxon>
        <taxon>Bacillota</taxon>
        <taxon>Bacilli</taxon>
        <taxon>Bacillales</taxon>
        <taxon>Bacillaceae</taxon>
        <taxon>Oceanobacillus</taxon>
    </lineage>
</organism>
<protein>
    <submittedName>
        <fullName evidence="1">Uncharacterized protein</fullName>
    </submittedName>
</protein>
<dbReference type="STRING" id="930131.SAMN05216389_102184"/>
<accession>A0A1H9ZBH8</accession>
<evidence type="ECO:0000313" key="1">
    <source>
        <dbReference type="EMBL" id="SES78974.1"/>
    </source>
</evidence>
<dbReference type="RefSeq" id="WP_090866777.1">
    <property type="nucleotide sequence ID" value="NZ_FOHE01000002.1"/>
</dbReference>
<gene>
    <name evidence="1" type="ORF">SAMN05216389_102184</name>
</gene>
<keyword evidence="2" id="KW-1185">Reference proteome</keyword>
<proteinExistence type="predicted"/>
<dbReference type="EMBL" id="FOHE01000002">
    <property type="protein sequence ID" value="SES78974.1"/>
    <property type="molecule type" value="Genomic_DNA"/>
</dbReference>
<dbReference type="OrthoDB" id="2874058at2"/>
<dbReference type="Proteomes" id="UP000198618">
    <property type="component" value="Unassembled WGS sequence"/>
</dbReference>
<evidence type="ECO:0000313" key="2">
    <source>
        <dbReference type="Proteomes" id="UP000198618"/>
    </source>
</evidence>
<reference evidence="1 2" key="1">
    <citation type="submission" date="2016-10" db="EMBL/GenBank/DDBJ databases">
        <authorList>
            <person name="de Groot N.N."/>
        </authorList>
    </citation>
    <scope>NUCLEOTIDE SEQUENCE [LARGE SCALE GENOMIC DNA]</scope>
    <source>
        <strain evidence="1 2">IBRC-M 10780</strain>
    </source>
</reference>
<dbReference type="AlphaFoldDB" id="A0A1H9ZBH8"/>
<sequence>MLNQIRKFLSKGNEIRFELDTWHKWYKEPKKFHEEVVSHLEKEGKKVQTIFIVKNITSNKVSDLLIDDVHYELTVETITFLGPAQRVVLKGILN</sequence>
<name>A0A1H9ZBH8_9BACI</name>